<name>A0A6J6GPN9_9ZZZZ</name>
<sequence length="56" mass="6263">MSFDPPAPDLQKILAAWETWERGEEQPGKTIATLKTAGLDVILRDLKERGWLPVSS</sequence>
<organism evidence="1">
    <name type="scientific">freshwater metagenome</name>
    <dbReference type="NCBI Taxonomy" id="449393"/>
    <lineage>
        <taxon>unclassified sequences</taxon>
        <taxon>metagenomes</taxon>
        <taxon>ecological metagenomes</taxon>
    </lineage>
</organism>
<dbReference type="EMBL" id="CAEZUN010000093">
    <property type="protein sequence ID" value="CAB4603312.1"/>
    <property type="molecule type" value="Genomic_DNA"/>
</dbReference>
<proteinExistence type="predicted"/>
<gene>
    <name evidence="1" type="ORF">UFOPK1826_00826</name>
</gene>
<accession>A0A6J6GPN9</accession>
<evidence type="ECO:0000313" key="1">
    <source>
        <dbReference type="EMBL" id="CAB4603312.1"/>
    </source>
</evidence>
<dbReference type="AlphaFoldDB" id="A0A6J6GPN9"/>
<reference evidence="1" key="1">
    <citation type="submission" date="2020-05" db="EMBL/GenBank/DDBJ databases">
        <authorList>
            <person name="Chiriac C."/>
            <person name="Salcher M."/>
            <person name="Ghai R."/>
            <person name="Kavagutti S V."/>
        </authorList>
    </citation>
    <scope>NUCLEOTIDE SEQUENCE</scope>
</reference>
<protein>
    <submittedName>
        <fullName evidence="1">Unannotated protein</fullName>
    </submittedName>
</protein>